<dbReference type="EMBL" id="BAABAT010000013">
    <property type="protein sequence ID" value="GAA4252620.1"/>
    <property type="molecule type" value="Genomic_DNA"/>
</dbReference>
<accession>A0ABP8DCM5</accession>
<keyword evidence="1" id="KW-0378">Hydrolase</keyword>
<keyword evidence="4" id="KW-1185">Reference proteome</keyword>
<dbReference type="PRINTS" id="PR00111">
    <property type="entry name" value="ABHYDROLASE"/>
</dbReference>
<protein>
    <submittedName>
        <fullName evidence="3">3-oxoadipate enol-lactonase</fullName>
    </submittedName>
</protein>
<reference evidence="4" key="1">
    <citation type="journal article" date="2019" name="Int. J. Syst. Evol. Microbiol.">
        <title>The Global Catalogue of Microorganisms (GCM) 10K type strain sequencing project: providing services to taxonomists for standard genome sequencing and annotation.</title>
        <authorList>
            <consortium name="The Broad Institute Genomics Platform"/>
            <consortium name="The Broad Institute Genome Sequencing Center for Infectious Disease"/>
            <person name="Wu L."/>
            <person name="Ma J."/>
        </authorList>
    </citation>
    <scope>NUCLEOTIDE SEQUENCE [LARGE SCALE GENOMIC DNA]</scope>
    <source>
        <strain evidence="4">JCM 17441</strain>
    </source>
</reference>
<evidence type="ECO:0000313" key="4">
    <source>
        <dbReference type="Proteomes" id="UP001500620"/>
    </source>
</evidence>
<evidence type="ECO:0000256" key="1">
    <source>
        <dbReference type="ARBA" id="ARBA00022801"/>
    </source>
</evidence>
<gene>
    <name evidence="3" type="primary">pcaD_3</name>
    <name evidence="3" type="ORF">GCM10022255_050170</name>
</gene>
<dbReference type="Proteomes" id="UP001500620">
    <property type="component" value="Unassembled WGS sequence"/>
</dbReference>
<dbReference type="InterPro" id="IPR000073">
    <property type="entry name" value="AB_hydrolase_1"/>
</dbReference>
<dbReference type="SUPFAM" id="SSF53474">
    <property type="entry name" value="alpha/beta-Hydrolases"/>
    <property type="match status" value="1"/>
</dbReference>
<evidence type="ECO:0000259" key="2">
    <source>
        <dbReference type="Pfam" id="PF00561"/>
    </source>
</evidence>
<feature type="domain" description="AB hydrolase-1" evidence="2">
    <location>
        <begin position="17"/>
        <end position="213"/>
    </location>
</feature>
<dbReference type="RefSeq" id="WP_345129620.1">
    <property type="nucleotide sequence ID" value="NZ_BAABAT010000013.1"/>
</dbReference>
<dbReference type="PANTHER" id="PTHR43798:SF31">
    <property type="entry name" value="AB HYDROLASE SUPERFAMILY PROTEIN YCLE"/>
    <property type="match status" value="1"/>
</dbReference>
<dbReference type="PANTHER" id="PTHR43798">
    <property type="entry name" value="MONOACYLGLYCEROL LIPASE"/>
    <property type="match status" value="1"/>
</dbReference>
<dbReference type="Pfam" id="PF00561">
    <property type="entry name" value="Abhydrolase_1"/>
    <property type="match status" value="1"/>
</dbReference>
<sequence>MAPGVDLAVHDVPGSGPAVVLLHGLASTHRWWDLVADRLPGRRVVRIDHRGHGQSSTPPGGYTIQTLAADTAAVLGTLQLRRSVVAGHSLGATVALHLAVHRPDLVDGLCLVDGGIYDPRILFGASWWDAQYAMRLDRRIAPTPAMLTAWAHGRGLPDDAVPSLLANYQPTPANGGTGSGPVRLRLAVEHEIQLAHSLWRADPAALLARISVPTVAVLAHPRDPVAAATQQRALRHTLDQARRPVTTRWVDGSHDLPLEQPDHVGTAIADLADGAET</sequence>
<name>A0ABP8DCM5_9ACTN</name>
<dbReference type="InterPro" id="IPR050266">
    <property type="entry name" value="AB_hydrolase_sf"/>
</dbReference>
<comment type="caution">
    <text evidence="3">The sequence shown here is derived from an EMBL/GenBank/DDBJ whole genome shotgun (WGS) entry which is preliminary data.</text>
</comment>
<dbReference type="Gene3D" id="3.40.50.1820">
    <property type="entry name" value="alpha/beta hydrolase"/>
    <property type="match status" value="1"/>
</dbReference>
<proteinExistence type="predicted"/>
<organism evidence="3 4">
    <name type="scientific">Dactylosporangium darangshiense</name>
    <dbReference type="NCBI Taxonomy" id="579108"/>
    <lineage>
        <taxon>Bacteria</taxon>
        <taxon>Bacillati</taxon>
        <taxon>Actinomycetota</taxon>
        <taxon>Actinomycetes</taxon>
        <taxon>Micromonosporales</taxon>
        <taxon>Micromonosporaceae</taxon>
        <taxon>Dactylosporangium</taxon>
    </lineage>
</organism>
<evidence type="ECO:0000313" key="3">
    <source>
        <dbReference type="EMBL" id="GAA4252620.1"/>
    </source>
</evidence>
<dbReference type="InterPro" id="IPR029058">
    <property type="entry name" value="AB_hydrolase_fold"/>
</dbReference>